<name>A0AAV9EFK5_ACOCL</name>
<accession>A0AAV9EFK5</accession>
<keyword evidence="2" id="KW-1185">Reference proteome</keyword>
<sequence>MHNHTHHLGMGDLHIHHLHSNQGFTHHQHNHLQGTRATSMMGTHHHHHHHHHQVISTHTNITTITTMIVQGALHSYKDA</sequence>
<reference evidence="1" key="1">
    <citation type="journal article" date="2023" name="Nat. Commun.">
        <title>Diploid and tetraploid genomes of Acorus and the evolution of monocots.</title>
        <authorList>
            <person name="Ma L."/>
            <person name="Liu K.W."/>
            <person name="Li Z."/>
            <person name="Hsiao Y.Y."/>
            <person name="Qi Y."/>
            <person name="Fu T."/>
            <person name="Tang G.D."/>
            <person name="Zhang D."/>
            <person name="Sun W.H."/>
            <person name="Liu D.K."/>
            <person name="Li Y."/>
            <person name="Chen G.Z."/>
            <person name="Liu X.D."/>
            <person name="Liao X.Y."/>
            <person name="Jiang Y.T."/>
            <person name="Yu X."/>
            <person name="Hao Y."/>
            <person name="Huang J."/>
            <person name="Zhao X.W."/>
            <person name="Ke S."/>
            <person name="Chen Y.Y."/>
            <person name="Wu W.L."/>
            <person name="Hsu J.L."/>
            <person name="Lin Y.F."/>
            <person name="Huang M.D."/>
            <person name="Li C.Y."/>
            <person name="Huang L."/>
            <person name="Wang Z.W."/>
            <person name="Zhao X."/>
            <person name="Zhong W.Y."/>
            <person name="Peng D.H."/>
            <person name="Ahmad S."/>
            <person name="Lan S."/>
            <person name="Zhang J.S."/>
            <person name="Tsai W.C."/>
            <person name="Van de Peer Y."/>
            <person name="Liu Z.J."/>
        </authorList>
    </citation>
    <scope>NUCLEOTIDE SEQUENCE</scope>
    <source>
        <strain evidence="1">CP</strain>
    </source>
</reference>
<reference evidence="1" key="2">
    <citation type="submission" date="2023-06" db="EMBL/GenBank/DDBJ databases">
        <authorList>
            <person name="Ma L."/>
            <person name="Liu K.-W."/>
            <person name="Li Z."/>
            <person name="Hsiao Y.-Y."/>
            <person name="Qi Y."/>
            <person name="Fu T."/>
            <person name="Tang G."/>
            <person name="Zhang D."/>
            <person name="Sun W.-H."/>
            <person name="Liu D.-K."/>
            <person name="Li Y."/>
            <person name="Chen G.-Z."/>
            <person name="Liu X.-D."/>
            <person name="Liao X.-Y."/>
            <person name="Jiang Y.-T."/>
            <person name="Yu X."/>
            <person name="Hao Y."/>
            <person name="Huang J."/>
            <person name="Zhao X.-W."/>
            <person name="Ke S."/>
            <person name="Chen Y.-Y."/>
            <person name="Wu W.-L."/>
            <person name="Hsu J.-L."/>
            <person name="Lin Y.-F."/>
            <person name="Huang M.-D."/>
            <person name="Li C.-Y."/>
            <person name="Huang L."/>
            <person name="Wang Z.-W."/>
            <person name="Zhao X."/>
            <person name="Zhong W.-Y."/>
            <person name="Peng D.-H."/>
            <person name="Ahmad S."/>
            <person name="Lan S."/>
            <person name="Zhang J.-S."/>
            <person name="Tsai W.-C."/>
            <person name="Van De Peer Y."/>
            <person name="Liu Z.-J."/>
        </authorList>
    </citation>
    <scope>NUCLEOTIDE SEQUENCE</scope>
    <source>
        <strain evidence="1">CP</strain>
        <tissue evidence="1">Leaves</tissue>
    </source>
</reference>
<dbReference type="AlphaFoldDB" id="A0AAV9EFK5"/>
<gene>
    <name evidence="1" type="ORF">QJS10_CPA08g00436</name>
</gene>
<proteinExistence type="predicted"/>
<evidence type="ECO:0000313" key="2">
    <source>
        <dbReference type="Proteomes" id="UP001180020"/>
    </source>
</evidence>
<dbReference type="Proteomes" id="UP001180020">
    <property type="component" value="Unassembled WGS sequence"/>
</dbReference>
<protein>
    <submittedName>
        <fullName evidence="1">Uncharacterized protein</fullName>
    </submittedName>
</protein>
<dbReference type="EMBL" id="JAUJYO010000008">
    <property type="protein sequence ID" value="KAK1311168.1"/>
    <property type="molecule type" value="Genomic_DNA"/>
</dbReference>
<organism evidence="1 2">
    <name type="scientific">Acorus calamus</name>
    <name type="common">Sweet flag</name>
    <dbReference type="NCBI Taxonomy" id="4465"/>
    <lineage>
        <taxon>Eukaryota</taxon>
        <taxon>Viridiplantae</taxon>
        <taxon>Streptophyta</taxon>
        <taxon>Embryophyta</taxon>
        <taxon>Tracheophyta</taxon>
        <taxon>Spermatophyta</taxon>
        <taxon>Magnoliopsida</taxon>
        <taxon>Liliopsida</taxon>
        <taxon>Acoraceae</taxon>
        <taxon>Acorus</taxon>
    </lineage>
</organism>
<evidence type="ECO:0000313" key="1">
    <source>
        <dbReference type="EMBL" id="KAK1311168.1"/>
    </source>
</evidence>
<comment type="caution">
    <text evidence="1">The sequence shown here is derived from an EMBL/GenBank/DDBJ whole genome shotgun (WGS) entry which is preliminary data.</text>
</comment>